<feature type="transmembrane region" description="Helical" evidence="3">
    <location>
        <begin position="649"/>
        <end position="671"/>
    </location>
</feature>
<feature type="transmembrane region" description="Helical" evidence="3">
    <location>
        <begin position="88"/>
        <end position="111"/>
    </location>
</feature>
<sequence>MGVVILTIQLCAAVTAVRVVWSSLSFIIACGSTLLRAVLSVSPALQLLWLPPHASAYTGPATWWDLAWRLLTLQPLLGLFARGSFMRAYALIVVPVLGVWAVGIAALLAGAGLLKPLLQALPLLCSVALCLMSLALAEDSVRRLLLPGRVCMAVLRGSAAAWMGLFGWLGTLAQMEPGVTKQEVADLSRLLALCSSVAVFGSGGGTLVWHSGGWQADAGAAGPEAAERLAFAGYGTVALLAAAGCLSALTGDSIVLPLLRALVRALDAVLRVRPALEAAARAVRWLAARPALRAGIAAVQAVDQTVTRYLAQAWNGALGAARSVGAALTGAARAFRQRILPTLHRSWTAVRRDVLEPVGRAVRAVAKASVRAGVSTAKATHRYVLKPAAAAAWRLAVAAFRLALRVGRLLLRLYRLLLLPVLRLVGDLVRRFLAPLLWPAGTVAGTWWFARQALLQRAPLPFGAAAAVGGVVVCLMAGKSMRKTRWPALSRAGGGLESAAAVAYLNLDLGLGRLVRWLALATFWALSWAAAAALSTGRWVLALVTGPVLALLAAMVAATWWALDMALRIAGPYIQAGWRALHRAALVVWRNPALSLLLSTALLAALYAAHQAGLPAAVWRAVIAAVWAACSLTYRVLEVALTPALRLLRVLLLRAAAVLGLSADASAAALARSSSALTSWGSQATVDISSLFASRDFAAVFVGLHLAHALLLRYWAKEALQAQGGGGGRGGGLGAAVGDAVITHVVSFVARSTAKVALGPMYVTAAAAFVAGSRAGGVATRLAGLTAPALWVVYLAALWVEGVRRVELSYETTQSSEFASALRSLREHRRQPVGASSTRTMQQQESSPAPPSTAAAAAGSAPLQPAPVPQLPLPRPPLDPVTERLLCDLLSQPLPKHVYPSDACSVCFDELGAEATSSDRLLAVMSQHGPSGGPRGGGVGADGAGTEAGGKGEGEQPLQVLRCGHVFHRECVLLWLKRNPRCPCCREPAVGRSRHTNMLF</sequence>
<organism evidence="5 6">
    <name type="scientific">Chlamydomonas incerta</name>
    <dbReference type="NCBI Taxonomy" id="51695"/>
    <lineage>
        <taxon>Eukaryota</taxon>
        <taxon>Viridiplantae</taxon>
        <taxon>Chlorophyta</taxon>
        <taxon>core chlorophytes</taxon>
        <taxon>Chlorophyceae</taxon>
        <taxon>CS clade</taxon>
        <taxon>Chlamydomonadales</taxon>
        <taxon>Chlamydomonadaceae</taxon>
        <taxon>Chlamydomonas</taxon>
    </lineage>
</organism>
<feature type="transmembrane region" description="Helical" evidence="3">
    <location>
        <begin position="229"/>
        <end position="249"/>
    </location>
</feature>
<dbReference type="Pfam" id="PF13639">
    <property type="entry name" value="zf-RING_2"/>
    <property type="match status" value="1"/>
</dbReference>
<evidence type="ECO:0000256" key="1">
    <source>
        <dbReference type="PROSITE-ProRule" id="PRU00175"/>
    </source>
</evidence>
<dbReference type="PANTHER" id="PTHR15302">
    <property type="entry name" value="E3 UBIQUITIN-PROTEIN LIGASE RNF103"/>
    <property type="match status" value="1"/>
</dbReference>
<feature type="transmembrane region" description="Helical" evidence="3">
    <location>
        <begin position="190"/>
        <end position="209"/>
    </location>
</feature>
<dbReference type="PANTHER" id="PTHR15302:SF0">
    <property type="entry name" value="E3 UBIQUITIN-PROTEIN LIGASE RNF103"/>
    <property type="match status" value="1"/>
</dbReference>
<dbReference type="InterPro" id="IPR013083">
    <property type="entry name" value="Znf_RING/FYVE/PHD"/>
</dbReference>
<feature type="transmembrane region" description="Helical" evidence="3">
    <location>
        <begin position="540"/>
        <end position="563"/>
    </location>
</feature>
<dbReference type="PROSITE" id="PS50089">
    <property type="entry name" value="ZF_RING_2"/>
    <property type="match status" value="1"/>
</dbReference>
<feature type="transmembrane region" description="Helical" evidence="3">
    <location>
        <begin position="782"/>
        <end position="800"/>
    </location>
</feature>
<dbReference type="GO" id="GO:0016567">
    <property type="term" value="P:protein ubiquitination"/>
    <property type="evidence" value="ECO:0007669"/>
    <property type="project" value="InterPro"/>
</dbReference>
<dbReference type="GO" id="GO:0004842">
    <property type="term" value="F:ubiquitin-protein transferase activity"/>
    <property type="evidence" value="ECO:0007669"/>
    <property type="project" value="InterPro"/>
</dbReference>
<protein>
    <recommendedName>
        <fullName evidence="4">RING-type domain-containing protein</fullName>
    </recommendedName>
</protein>
<dbReference type="GO" id="GO:0036503">
    <property type="term" value="P:ERAD pathway"/>
    <property type="evidence" value="ECO:0007669"/>
    <property type="project" value="TreeGrafter"/>
</dbReference>
<dbReference type="SUPFAM" id="SSF57850">
    <property type="entry name" value="RING/U-box"/>
    <property type="match status" value="1"/>
</dbReference>
<name>A0A835TGX3_CHLIN</name>
<dbReference type="SMART" id="SM00184">
    <property type="entry name" value="RING"/>
    <property type="match status" value="1"/>
</dbReference>
<dbReference type="InterPro" id="IPR042494">
    <property type="entry name" value="RNF103"/>
</dbReference>
<dbReference type="GO" id="GO:0005783">
    <property type="term" value="C:endoplasmic reticulum"/>
    <property type="evidence" value="ECO:0007669"/>
    <property type="project" value="TreeGrafter"/>
</dbReference>
<keyword evidence="3" id="KW-0812">Transmembrane</keyword>
<gene>
    <name evidence="5" type="ORF">HXX76_001889</name>
</gene>
<dbReference type="Proteomes" id="UP000650467">
    <property type="component" value="Unassembled WGS sequence"/>
</dbReference>
<dbReference type="EMBL" id="JAEHOC010000003">
    <property type="protein sequence ID" value="KAG2443537.1"/>
    <property type="molecule type" value="Genomic_DNA"/>
</dbReference>
<feature type="transmembrane region" description="Helical" evidence="3">
    <location>
        <begin position="616"/>
        <end position="637"/>
    </location>
</feature>
<evidence type="ECO:0000259" key="4">
    <source>
        <dbReference type="PROSITE" id="PS50089"/>
    </source>
</evidence>
<keyword evidence="1" id="KW-0479">Metal-binding</keyword>
<feature type="transmembrane region" description="Helical" evidence="3">
    <location>
        <begin position="149"/>
        <end position="170"/>
    </location>
</feature>
<proteinExistence type="predicted"/>
<feature type="domain" description="RING-type" evidence="4">
    <location>
        <begin position="904"/>
        <end position="986"/>
    </location>
</feature>
<feature type="compositionally biased region" description="Pro residues" evidence="2">
    <location>
        <begin position="864"/>
        <end position="877"/>
    </location>
</feature>
<feature type="transmembrane region" description="Helical" evidence="3">
    <location>
        <begin position="697"/>
        <end position="716"/>
    </location>
</feature>
<keyword evidence="3" id="KW-0472">Membrane</keyword>
<keyword evidence="1" id="KW-0862">Zinc</keyword>
<dbReference type="AlphaFoldDB" id="A0A835TGX3"/>
<keyword evidence="6" id="KW-1185">Reference proteome</keyword>
<keyword evidence="1" id="KW-0863">Zinc-finger</keyword>
<reference evidence="5" key="1">
    <citation type="journal article" date="2020" name="bioRxiv">
        <title>Comparative genomics of Chlamydomonas.</title>
        <authorList>
            <person name="Craig R.J."/>
            <person name="Hasan A.R."/>
            <person name="Ness R.W."/>
            <person name="Keightley P.D."/>
        </authorList>
    </citation>
    <scope>NUCLEOTIDE SEQUENCE</scope>
    <source>
        <strain evidence="5">SAG 7.73</strain>
    </source>
</reference>
<evidence type="ECO:0000313" key="5">
    <source>
        <dbReference type="EMBL" id="KAG2443537.1"/>
    </source>
</evidence>
<feature type="region of interest" description="Disordered" evidence="2">
    <location>
        <begin position="821"/>
        <end position="877"/>
    </location>
</feature>
<dbReference type="InterPro" id="IPR001841">
    <property type="entry name" value="Znf_RING"/>
</dbReference>
<dbReference type="GO" id="GO:0008270">
    <property type="term" value="F:zinc ion binding"/>
    <property type="evidence" value="ECO:0007669"/>
    <property type="project" value="UniProtKB-KW"/>
</dbReference>
<feature type="compositionally biased region" description="Low complexity" evidence="2">
    <location>
        <begin position="842"/>
        <end position="863"/>
    </location>
</feature>
<evidence type="ECO:0000256" key="2">
    <source>
        <dbReference type="SAM" id="MobiDB-lite"/>
    </source>
</evidence>
<keyword evidence="3" id="KW-1133">Transmembrane helix</keyword>
<feature type="transmembrane region" description="Helical" evidence="3">
    <location>
        <begin position="514"/>
        <end position="534"/>
    </location>
</feature>
<feature type="region of interest" description="Disordered" evidence="2">
    <location>
        <begin position="929"/>
        <end position="953"/>
    </location>
</feature>
<comment type="caution">
    <text evidence="5">The sequence shown here is derived from an EMBL/GenBank/DDBJ whole genome shotgun (WGS) entry which is preliminary data.</text>
</comment>
<feature type="transmembrane region" description="Helical" evidence="3">
    <location>
        <begin position="584"/>
        <end position="610"/>
    </location>
</feature>
<dbReference type="Gene3D" id="3.30.40.10">
    <property type="entry name" value="Zinc/RING finger domain, C3HC4 (zinc finger)"/>
    <property type="match status" value="1"/>
</dbReference>
<accession>A0A835TGX3</accession>
<evidence type="ECO:0000256" key="3">
    <source>
        <dbReference type="SAM" id="Phobius"/>
    </source>
</evidence>
<feature type="transmembrane region" description="Helical" evidence="3">
    <location>
        <begin position="462"/>
        <end position="481"/>
    </location>
</feature>
<feature type="transmembrane region" description="Helical" evidence="3">
    <location>
        <begin position="117"/>
        <end position="137"/>
    </location>
</feature>
<feature type="compositionally biased region" description="Gly residues" evidence="2">
    <location>
        <begin position="930"/>
        <end position="951"/>
    </location>
</feature>
<dbReference type="OrthoDB" id="546550at2759"/>
<evidence type="ECO:0000313" key="6">
    <source>
        <dbReference type="Proteomes" id="UP000650467"/>
    </source>
</evidence>